<keyword evidence="3" id="KW-0694">RNA-binding</keyword>
<evidence type="ECO:0000256" key="2">
    <source>
        <dbReference type="ARBA" id="ARBA00023242"/>
    </source>
</evidence>
<dbReference type="PANTHER" id="PTHR45735:SF2">
    <property type="entry name" value="CLEAVAGE STIMULATION FACTOR SUBUNIT 2"/>
    <property type="match status" value="1"/>
</dbReference>
<dbReference type="OMA" id="NEYEIMG"/>
<dbReference type="Pfam" id="PF14304">
    <property type="entry name" value="CSTF_C"/>
    <property type="match status" value="1"/>
</dbReference>
<evidence type="ECO:0000259" key="5">
    <source>
        <dbReference type="PROSITE" id="PS50102"/>
    </source>
</evidence>
<dbReference type="Gene3D" id="1.25.40.630">
    <property type="match status" value="1"/>
</dbReference>
<dbReference type="Pfam" id="PF00076">
    <property type="entry name" value="RRM_1"/>
    <property type="match status" value="1"/>
</dbReference>
<dbReference type="GeneID" id="30988791"/>
<gene>
    <name evidence="6" type="ORF">CYBJADRAFT_166197</name>
</gene>
<evidence type="ECO:0000256" key="4">
    <source>
        <dbReference type="SAM" id="MobiDB-lite"/>
    </source>
</evidence>
<keyword evidence="7" id="KW-1185">Reference proteome</keyword>
<dbReference type="Proteomes" id="UP000094389">
    <property type="component" value="Unassembled WGS sequence"/>
</dbReference>
<dbReference type="STRING" id="983966.A0A1E4S7L9"/>
<evidence type="ECO:0000256" key="1">
    <source>
        <dbReference type="ARBA" id="ARBA00004123"/>
    </source>
</evidence>
<feature type="compositionally biased region" description="Low complexity" evidence="4">
    <location>
        <begin position="152"/>
        <end position="168"/>
    </location>
</feature>
<dbReference type="Gene3D" id="3.30.70.330">
    <property type="match status" value="1"/>
</dbReference>
<dbReference type="SUPFAM" id="SSF54928">
    <property type="entry name" value="RNA-binding domain, RBD"/>
    <property type="match status" value="1"/>
</dbReference>
<dbReference type="InterPro" id="IPR000504">
    <property type="entry name" value="RRM_dom"/>
</dbReference>
<organism evidence="6 7">
    <name type="scientific">Cyberlindnera jadinii (strain ATCC 18201 / CBS 1600 / BCRC 20928 / JCM 3617 / NBRC 0987 / NRRL Y-1542)</name>
    <name type="common">Torula yeast</name>
    <name type="synonym">Candida utilis</name>
    <dbReference type="NCBI Taxonomy" id="983966"/>
    <lineage>
        <taxon>Eukaryota</taxon>
        <taxon>Fungi</taxon>
        <taxon>Dikarya</taxon>
        <taxon>Ascomycota</taxon>
        <taxon>Saccharomycotina</taxon>
        <taxon>Saccharomycetes</taxon>
        <taxon>Phaffomycetales</taxon>
        <taxon>Phaffomycetaceae</taxon>
        <taxon>Cyberlindnera</taxon>
    </lineage>
</organism>
<dbReference type="RefSeq" id="XP_020072507.1">
    <property type="nucleotide sequence ID" value="XM_020214395.1"/>
</dbReference>
<dbReference type="GO" id="GO:0031124">
    <property type="term" value="P:mRNA 3'-end processing"/>
    <property type="evidence" value="ECO:0007669"/>
    <property type="project" value="InterPro"/>
</dbReference>
<dbReference type="PANTHER" id="PTHR45735">
    <property type="entry name" value="CLEAVAGE STIMULATION FACTOR SUBUNIT 2"/>
    <property type="match status" value="1"/>
</dbReference>
<dbReference type="Gene3D" id="1.10.20.70">
    <property type="entry name" value="Transcription termination and cleavage factor, C-terminal domain"/>
    <property type="match status" value="1"/>
</dbReference>
<dbReference type="InterPro" id="IPR026896">
    <property type="entry name" value="CSTF_C"/>
</dbReference>
<dbReference type="GO" id="GO:0005847">
    <property type="term" value="C:mRNA cleavage and polyadenylation specificity factor complex"/>
    <property type="evidence" value="ECO:0007669"/>
    <property type="project" value="TreeGrafter"/>
</dbReference>
<feature type="region of interest" description="Disordered" evidence="4">
    <location>
        <begin position="152"/>
        <end position="182"/>
    </location>
</feature>
<dbReference type="OrthoDB" id="15688at2759"/>
<accession>A0A1E4S7L9</accession>
<reference evidence="6 7" key="1">
    <citation type="journal article" date="2016" name="Proc. Natl. Acad. Sci. U.S.A.">
        <title>Comparative genomics of biotechnologically important yeasts.</title>
        <authorList>
            <person name="Riley R."/>
            <person name="Haridas S."/>
            <person name="Wolfe K.H."/>
            <person name="Lopes M.R."/>
            <person name="Hittinger C.T."/>
            <person name="Goeker M."/>
            <person name="Salamov A.A."/>
            <person name="Wisecaver J.H."/>
            <person name="Long T.M."/>
            <person name="Calvey C.H."/>
            <person name="Aerts A.L."/>
            <person name="Barry K.W."/>
            <person name="Choi C."/>
            <person name="Clum A."/>
            <person name="Coughlan A.Y."/>
            <person name="Deshpande S."/>
            <person name="Douglass A.P."/>
            <person name="Hanson S.J."/>
            <person name="Klenk H.-P."/>
            <person name="LaButti K.M."/>
            <person name="Lapidus A."/>
            <person name="Lindquist E.A."/>
            <person name="Lipzen A.M."/>
            <person name="Meier-Kolthoff J.P."/>
            <person name="Ohm R.A."/>
            <person name="Otillar R.P."/>
            <person name="Pangilinan J.L."/>
            <person name="Peng Y."/>
            <person name="Rokas A."/>
            <person name="Rosa C.A."/>
            <person name="Scheuner C."/>
            <person name="Sibirny A.A."/>
            <person name="Slot J.C."/>
            <person name="Stielow J.B."/>
            <person name="Sun H."/>
            <person name="Kurtzman C.P."/>
            <person name="Blackwell M."/>
            <person name="Grigoriev I.V."/>
            <person name="Jeffries T.W."/>
        </authorList>
    </citation>
    <scope>NUCLEOTIDE SEQUENCE [LARGE SCALE GENOMIC DNA]</scope>
    <source>
        <strain evidence="7">ATCC 18201 / CBS 1600 / BCRC 20928 / JCM 3617 / NBRC 0987 / NRRL Y-1542</strain>
    </source>
</reference>
<dbReference type="AlphaFoldDB" id="A0A1E4S7L9"/>
<protein>
    <recommendedName>
        <fullName evidence="5">RRM domain-containing protein</fullName>
    </recommendedName>
</protein>
<dbReference type="InterPro" id="IPR025742">
    <property type="entry name" value="CSTF2_hinge"/>
</dbReference>
<dbReference type="InterPro" id="IPR012677">
    <property type="entry name" value="Nucleotide-bd_a/b_plait_sf"/>
</dbReference>
<evidence type="ECO:0000313" key="7">
    <source>
        <dbReference type="Proteomes" id="UP000094389"/>
    </source>
</evidence>
<evidence type="ECO:0000256" key="3">
    <source>
        <dbReference type="PROSITE-ProRule" id="PRU00176"/>
    </source>
</evidence>
<dbReference type="GO" id="GO:0003729">
    <property type="term" value="F:mRNA binding"/>
    <property type="evidence" value="ECO:0007669"/>
    <property type="project" value="TreeGrafter"/>
</dbReference>
<keyword evidence="2" id="KW-0539">Nucleus</keyword>
<dbReference type="InterPro" id="IPR038192">
    <property type="entry name" value="CSTF_C_sf"/>
</dbReference>
<proteinExistence type="predicted"/>
<sequence length="219" mass="24341">MMFDKDTGRSKGYAFVEYMDVETASSAVRNLNNYAIGNRQLKCDYSRENTLGNSGAKNKLEDSLPPLPSGATLQPGQSYTDAISMVINSLDKSRVEQIVKDAKAMSIRNPVLMENLLSQCPQLSYAIVEALFQTQKVDPNTVASILLNNATSQQESSAQPQQGAQQSEAGEEEEELSTEQRELIKQVLEIPDEDLNALPEEQRESILQIKETYKNYANL</sequence>
<name>A0A1E4S7L9_CYBJN</name>
<dbReference type="InterPro" id="IPR035979">
    <property type="entry name" value="RBD_domain_sf"/>
</dbReference>
<evidence type="ECO:0000313" key="6">
    <source>
        <dbReference type="EMBL" id="ODV75468.1"/>
    </source>
</evidence>
<feature type="domain" description="RRM" evidence="5">
    <location>
        <begin position="1"/>
        <end position="48"/>
    </location>
</feature>
<dbReference type="PROSITE" id="PS50102">
    <property type="entry name" value="RRM"/>
    <property type="match status" value="1"/>
</dbReference>
<dbReference type="EMBL" id="KV453926">
    <property type="protein sequence ID" value="ODV75468.1"/>
    <property type="molecule type" value="Genomic_DNA"/>
</dbReference>
<comment type="subcellular location">
    <subcellularLocation>
        <location evidence="1">Nucleus</location>
    </subcellularLocation>
</comment>
<dbReference type="Pfam" id="PF14327">
    <property type="entry name" value="CSTF2_hinge"/>
    <property type="match status" value="1"/>
</dbReference>